<organism evidence="2">
    <name type="scientific">Oryza sativa subsp. japonica</name>
    <name type="common">Rice</name>
    <dbReference type="NCBI Taxonomy" id="39947"/>
    <lineage>
        <taxon>Eukaryota</taxon>
        <taxon>Viridiplantae</taxon>
        <taxon>Streptophyta</taxon>
        <taxon>Embryophyta</taxon>
        <taxon>Tracheophyta</taxon>
        <taxon>Spermatophyta</taxon>
        <taxon>Magnoliopsida</taxon>
        <taxon>Liliopsida</taxon>
        <taxon>Poales</taxon>
        <taxon>Poaceae</taxon>
        <taxon>BOP clade</taxon>
        <taxon>Oryzoideae</taxon>
        <taxon>Oryzeae</taxon>
        <taxon>Oryzinae</taxon>
        <taxon>Oryza</taxon>
        <taxon>Oryza sativa</taxon>
    </lineage>
</organism>
<proteinExistence type="predicted"/>
<feature type="region of interest" description="Disordered" evidence="1">
    <location>
        <begin position="1"/>
        <end position="99"/>
    </location>
</feature>
<dbReference type="Proteomes" id="UP000817658">
    <property type="component" value="Chromosome 1"/>
</dbReference>
<protein>
    <submittedName>
        <fullName evidence="2">Uncharacterized protein</fullName>
    </submittedName>
</protein>
<feature type="compositionally biased region" description="Basic and acidic residues" evidence="1">
    <location>
        <begin position="72"/>
        <end position="82"/>
    </location>
</feature>
<gene>
    <name evidence="2" type="primary">B1131B07.14</name>
</gene>
<name>Q5JLT9_ORYSJ</name>
<feature type="compositionally biased region" description="Basic and acidic residues" evidence="1">
    <location>
        <begin position="27"/>
        <end position="47"/>
    </location>
</feature>
<evidence type="ECO:0000256" key="1">
    <source>
        <dbReference type="SAM" id="MobiDB-lite"/>
    </source>
</evidence>
<dbReference type="AlphaFoldDB" id="Q5JLT9"/>
<evidence type="ECO:0000313" key="2">
    <source>
        <dbReference type="EMBL" id="BAD87570.1"/>
    </source>
</evidence>
<reference evidence="2" key="1">
    <citation type="journal article" date="2002" name="Nature">
        <title>The genome sequence and structure of rice chromosome 1.</title>
        <authorList>
            <person name="Sasaki T."/>
            <person name="Matsumoto T."/>
            <person name="Yamamoto K."/>
            <person name="Sakata K."/>
            <person name="Baba T."/>
            <person name="Katayose Y."/>
            <person name="Wu J."/>
            <person name="Niimura Y."/>
            <person name="Cheng Z."/>
            <person name="Nagamura Y."/>
            <person name="Antonio B.A."/>
            <person name="Kanamori H."/>
            <person name="Hosokawa S."/>
            <person name="Masukawa M."/>
            <person name="Arikawa K."/>
            <person name="Chiden Y."/>
            <person name="Hayashi M."/>
            <person name="Okamoto M."/>
            <person name="Ando T."/>
            <person name="Aoki H."/>
            <person name="Arita K."/>
            <person name="Hamada M."/>
            <person name="Harada C."/>
            <person name="Hijishita S."/>
            <person name="Honda M."/>
            <person name="Ichikawa Y."/>
            <person name="Idonuma A."/>
            <person name="Iijima M."/>
            <person name="Ikeda M."/>
            <person name="Ikeno M."/>
            <person name="Itoh S."/>
            <person name="Itoh T."/>
            <person name="Itoh Y."/>
            <person name="Itoh Y."/>
            <person name="Iwabuchi A."/>
            <person name="Kamiya K."/>
            <person name="Karasawa W."/>
            <person name="Katagiri S."/>
            <person name="Kikuta A."/>
            <person name="Kobayashi N."/>
            <person name="Kono I."/>
            <person name="Machita K."/>
            <person name="Maehara T."/>
            <person name="Mizuno H."/>
            <person name="Mizubayashi T."/>
            <person name="Mukai Y."/>
            <person name="Nagasaki H."/>
            <person name="Nakashima M."/>
            <person name="Nakama Y."/>
            <person name="Nakamichi Y."/>
            <person name="Nakamura M."/>
            <person name="Namiki N."/>
            <person name="Negishi M."/>
            <person name="Ohta I."/>
            <person name="Ono N."/>
            <person name="Saji S."/>
            <person name="Sakai K."/>
            <person name="Shibata M."/>
            <person name="Shimokawa T."/>
            <person name="Shomura A."/>
            <person name="Song J."/>
            <person name="Takazaki Y."/>
            <person name="Terasawa K."/>
            <person name="Tsuji K."/>
            <person name="Waki K."/>
            <person name="Yamagata H."/>
            <person name="Yamane H."/>
            <person name="Yoshiki S."/>
            <person name="Yoshihara R."/>
            <person name="Yukawa K."/>
            <person name="Zhong H."/>
            <person name="Iwama H."/>
            <person name="Endo T."/>
            <person name="Ito H."/>
            <person name="Hahn J.H."/>
            <person name="Kim H.I."/>
            <person name="Eun M.Y."/>
            <person name="Yano M."/>
            <person name="Jiang J."/>
            <person name="Gojobori T."/>
        </authorList>
    </citation>
    <scope>NUCLEOTIDE SEQUENCE [LARGE SCALE GENOMIC DNA]</scope>
</reference>
<dbReference type="EMBL" id="AP003408">
    <property type="protein sequence ID" value="BAD87570.1"/>
    <property type="molecule type" value="Genomic_DNA"/>
</dbReference>
<sequence>MAAGEVVVGTTASSPGATGRTAVGEQMGERRPAAGEWESGHRRDGGSERGGGQHFGEVGRRDSGGGRGGGRHYGELARRDRVGGGGRADGGECRIKEAD</sequence>
<accession>Q5JLT9</accession>
<feature type="compositionally biased region" description="Basic and acidic residues" evidence="1">
    <location>
        <begin position="89"/>
        <end position="99"/>
    </location>
</feature>